<keyword evidence="4" id="KW-1185">Reference proteome</keyword>
<dbReference type="InterPro" id="IPR012334">
    <property type="entry name" value="Pectin_lyas_fold"/>
</dbReference>
<feature type="chain" id="PRO_5004804697" description="Filamentous haemagglutinin FhaB/tRNA nuclease CdiA-like TPS domain-containing protein" evidence="1">
    <location>
        <begin position="29"/>
        <end position="319"/>
    </location>
</feature>
<evidence type="ECO:0000256" key="1">
    <source>
        <dbReference type="SAM" id="SignalP"/>
    </source>
</evidence>
<keyword evidence="1" id="KW-0732">Signal</keyword>
<comment type="caution">
    <text evidence="3">The sequence shown here is derived from an EMBL/GenBank/DDBJ whole genome shotgun (WGS) entry which is preliminary data.</text>
</comment>
<dbReference type="EMBL" id="CBXF010000109">
    <property type="protein sequence ID" value="CDL84567.1"/>
    <property type="molecule type" value="Genomic_DNA"/>
</dbReference>
<gene>
    <name evidence="3" type="ORF">XSR1_490019</name>
</gene>
<sequence>MIIFKNTTYFVKLASFSLVSLLFSTNSAFSGGIIPNDANTQVKNINNVPVVNIATPTLSGMSRNTYKEFNIEKQGLILNNSLDVISSELAGQLDKNPNLKNRSAALIVNEVVGGNQSQLLGALEVVGDKAKVIIANPNGIRVNGVNFINNNEFTLTTGKPTFNKKDLLTLDVTKGNITVGEKGLELKTEGGNGPKGVSLISRALEVNGIIKAPIIVAMTGAISPHMKDPSLTRLIAGEGAKPEFSINVKELGGMYADRIRLTSTENGVGVNLRNLKSPEIHAGGNGATVYVTTNGSEDMKNIHFYGDDTTKIFIDGVPY</sequence>
<evidence type="ECO:0000259" key="2">
    <source>
        <dbReference type="SMART" id="SM00912"/>
    </source>
</evidence>
<dbReference type="OrthoDB" id="2664633at2"/>
<dbReference type="GeneID" id="97125094"/>
<dbReference type="SUPFAM" id="SSF51126">
    <property type="entry name" value="Pectin lyase-like"/>
    <property type="match status" value="1"/>
</dbReference>
<dbReference type="InterPro" id="IPR008638">
    <property type="entry name" value="FhaB/CdiA-like_TPS"/>
</dbReference>
<dbReference type="STRING" id="1427518.XSR1_490019"/>
<dbReference type="Proteomes" id="UP000019202">
    <property type="component" value="Unassembled WGS sequence"/>
</dbReference>
<dbReference type="NCBIfam" id="TIGR01901">
    <property type="entry name" value="adhes_NPXG"/>
    <property type="match status" value="1"/>
</dbReference>
<evidence type="ECO:0000313" key="3">
    <source>
        <dbReference type="EMBL" id="CDL84567.1"/>
    </source>
</evidence>
<dbReference type="SMART" id="SM00912">
    <property type="entry name" value="Haemagg_act"/>
    <property type="match status" value="1"/>
</dbReference>
<dbReference type="Pfam" id="PF05860">
    <property type="entry name" value="TPS"/>
    <property type="match status" value="1"/>
</dbReference>
<protein>
    <recommendedName>
        <fullName evidence="2">Filamentous haemagglutinin FhaB/tRNA nuclease CdiA-like TPS domain-containing protein</fullName>
    </recommendedName>
</protein>
<dbReference type="InterPro" id="IPR011050">
    <property type="entry name" value="Pectin_lyase_fold/virulence"/>
</dbReference>
<feature type="domain" description="Filamentous haemagglutinin FhaB/tRNA nuclease CdiA-like TPS" evidence="2">
    <location>
        <begin position="45"/>
        <end position="165"/>
    </location>
</feature>
<name>W1J1F2_9GAMM</name>
<organism evidence="3 4">
    <name type="scientific">Xenorhabdus szentirmaii DSM 16338</name>
    <dbReference type="NCBI Taxonomy" id="1427518"/>
    <lineage>
        <taxon>Bacteria</taxon>
        <taxon>Pseudomonadati</taxon>
        <taxon>Pseudomonadota</taxon>
        <taxon>Gammaproteobacteria</taxon>
        <taxon>Enterobacterales</taxon>
        <taxon>Morganellaceae</taxon>
        <taxon>Xenorhabdus</taxon>
    </lineage>
</organism>
<accession>W1J1F2</accession>
<feature type="signal peptide" evidence="1">
    <location>
        <begin position="1"/>
        <end position="28"/>
    </location>
</feature>
<dbReference type="Gene3D" id="2.160.20.10">
    <property type="entry name" value="Single-stranded right-handed beta-helix, Pectin lyase-like"/>
    <property type="match status" value="1"/>
</dbReference>
<reference evidence="3" key="1">
    <citation type="submission" date="2013-11" db="EMBL/GenBank/DDBJ databases">
        <title>Draft genome sequence and annotation of the entomopathogenic bacteria, Xenorhabdus cabanillasi strain JM26 and Xenorhabdus szentirmai strain DSM 16338.</title>
        <authorList>
            <person name="Gualtieri M."/>
            <person name="Ogier J.C."/>
            <person name="Pages S."/>
            <person name="Givaudan A."/>
            <person name="Gaudriault S."/>
        </authorList>
    </citation>
    <scope>NUCLEOTIDE SEQUENCE [LARGE SCALE GENOMIC DNA]</scope>
    <source>
        <strain evidence="3">DSM 16338</strain>
    </source>
</reference>
<proteinExistence type="predicted"/>
<evidence type="ECO:0000313" key="4">
    <source>
        <dbReference type="Proteomes" id="UP000019202"/>
    </source>
</evidence>
<dbReference type="AlphaFoldDB" id="W1J1F2"/>
<dbReference type="RefSeq" id="WP_038240548.1">
    <property type="nucleotide sequence ID" value="NZ_CAWLWS010000109.1"/>
</dbReference>